<reference evidence="6" key="1">
    <citation type="submission" date="2024-06" db="EMBL/GenBank/DDBJ databases">
        <title>Multi-omics analyses provide insights into the biosynthesis of the anticancer antibiotic pleurotin in Hohenbuehelia grisea.</title>
        <authorList>
            <person name="Weaver J.A."/>
            <person name="Alberti F."/>
        </authorList>
    </citation>
    <scope>NUCLEOTIDE SEQUENCE [LARGE SCALE GENOMIC DNA]</scope>
    <source>
        <strain evidence="6">T-177</strain>
    </source>
</reference>
<dbReference type="InterPro" id="IPR046938">
    <property type="entry name" value="DNA_clamp_sf"/>
</dbReference>
<evidence type="ECO:0000256" key="1">
    <source>
        <dbReference type="ARBA" id="ARBA00004123"/>
    </source>
</evidence>
<gene>
    <name evidence="5" type="ORF">HGRIS_000821</name>
</gene>
<accession>A0ABR3IPV6</accession>
<dbReference type="Pfam" id="PF04005">
    <property type="entry name" value="Hus1"/>
    <property type="match status" value="1"/>
</dbReference>
<dbReference type="Gene3D" id="3.70.10.10">
    <property type="match status" value="1"/>
</dbReference>
<organism evidence="5 6">
    <name type="scientific">Hohenbuehelia grisea</name>
    <dbReference type="NCBI Taxonomy" id="104357"/>
    <lineage>
        <taxon>Eukaryota</taxon>
        <taxon>Fungi</taxon>
        <taxon>Dikarya</taxon>
        <taxon>Basidiomycota</taxon>
        <taxon>Agaricomycotina</taxon>
        <taxon>Agaricomycetes</taxon>
        <taxon>Agaricomycetidae</taxon>
        <taxon>Agaricales</taxon>
        <taxon>Pleurotineae</taxon>
        <taxon>Pleurotaceae</taxon>
        <taxon>Hohenbuehelia</taxon>
    </lineage>
</organism>
<evidence type="ECO:0000313" key="6">
    <source>
        <dbReference type="Proteomes" id="UP001556367"/>
    </source>
</evidence>
<name>A0ABR3IPV6_9AGAR</name>
<sequence>MRFRTTISNVPTFFRIIQAIEKLQRKFVMKFTETELHIICNHEANEGGIQVWSQIKVDSLFTAYRIQSNANNEISLALSSEALLLALKSATASAEAGAAGDVDEVVLKLAKKNGHAVLSFEIAGATRMGKSVRVAHDVRIDVMKPTDVALLREPMCPEPDIHILLPPLQKLRTIVDRMRPMSDILAVRANNSGRLTLSINTDSVKIDTEWRNCTNPKMSSFALYFVVFHGELTSLSAREGSQEEPDEPPDPEKMFTVLVSIRSFLKFLNSHVVSTTTIACVCQHHCMILYVYIGDVADAGGVLTFYIPAIIDDGDH</sequence>
<dbReference type="PIRSF" id="PIRSF011312">
    <property type="entry name" value="Cell_cycle_HUS1"/>
    <property type="match status" value="1"/>
</dbReference>
<dbReference type="PANTHER" id="PTHR12900">
    <property type="entry name" value="MITOTIC AND DNA DAMAGE CHECKPOINT PROTEIN HUS1"/>
    <property type="match status" value="1"/>
</dbReference>
<proteinExistence type="inferred from homology"/>
<evidence type="ECO:0000256" key="2">
    <source>
        <dbReference type="ARBA" id="ARBA00005563"/>
    </source>
</evidence>
<dbReference type="SUPFAM" id="SSF55979">
    <property type="entry name" value="DNA clamp"/>
    <property type="match status" value="1"/>
</dbReference>
<protein>
    <recommendedName>
        <fullName evidence="4">Checkpoint protein</fullName>
    </recommendedName>
</protein>
<evidence type="ECO:0000256" key="4">
    <source>
        <dbReference type="PIRNR" id="PIRNR011312"/>
    </source>
</evidence>
<evidence type="ECO:0000256" key="3">
    <source>
        <dbReference type="ARBA" id="ARBA00023242"/>
    </source>
</evidence>
<keyword evidence="6" id="KW-1185">Reference proteome</keyword>
<dbReference type="EMBL" id="JASNQZ010000018">
    <property type="protein sequence ID" value="KAL0945319.1"/>
    <property type="molecule type" value="Genomic_DNA"/>
</dbReference>
<dbReference type="InterPro" id="IPR007150">
    <property type="entry name" value="HUS1/Mec3"/>
</dbReference>
<dbReference type="PANTHER" id="PTHR12900:SF0">
    <property type="entry name" value="CHECKPOINT PROTEIN"/>
    <property type="match status" value="1"/>
</dbReference>
<comment type="subcellular location">
    <subcellularLocation>
        <location evidence="1">Nucleus</location>
    </subcellularLocation>
</comment>
<comment type="caution">
    <text evidence="5">The sequence shown here is derived from an EMBL/GenBank/DDBJ whole genome shotgun (WGS) entry which is preliminary data.</text>
</comment>
<dbReference type="Proteomes" id="UP001556367">
    <property type="component" value="Unassembled WGS sequence"/>
</dbReference>
<dbReference type="InterPro" id="IPR016580">
    <property type="entry name" value="HUS1"/>
</dbReference>
<comment type="similarity">
    <text evidence="2 4">Belongs to the HUS1 family.</text>
</comment>
<evidence type="ECO:0000313" key="5">
    <source>
        <dbReference type="EMBL" id="KAL0945319.1"/>
    </source>
</evidence>
<keyword evidence="3" id="KW-0539">Nucleus</keyword>